<dbReference type="GO" id="GO:0030246">
    <property type="term" value="F:carbohydrate binding"/>
    <property type="evidence" value="ECO:0007669"/>
    <property type="project" value="UniProtKB-KW"/>
</dbReference>
<keyword evidence="3" id="KW-0812">Transmembrane</keyword>
<evidence type="ECO:0000313" key="7">
    <source>
        <dbReference type="Proteomes" id="UP001420932"/>
    </source>
</evidence>
<name>A0AAP0L2X1_9MAGN</name>
<reference evidence="6 7" key="1">
    <citation type="submission" date="2024-01" db="EMBL/GenBank/DDBJ databases">
        <title>Genome assemblies of Stephania.</title>
        <authorList>
            <person name="Yang L."/>
        </authorList>
    </citation>
    <scope>NUCLEOTIDE SEQUENCE [LARGE SCALE GENOMIC DNA]</scope>
    <source>
        <strain evidence="6">YNDBR</strain>
        <tissue evidence="6">Leaf</tissue>
    </source>
</reference>
<dbReference type="AlphaFoldDB" id="A0AAP0L2X1"/>
<dbReference type="Proteomes" id="UP001420932">
    <property type="component" value="Unassembled WGS sequence"/>
</dbReference>
<keyword evidence="4" id="KW-0732">Signal</keyword>
<dbReference type="InterPro" id="IPR013320">
    <property type="entry name" value="ConA-like_dom_sf"/>
</dbReference>
<sequence length="251" mass="27440">MVSLFLELLRSPFLLSCSNVSSLLHLHLLVSSFLLALPSTSCSLTQFQLFDTNILYQGSAVPKVGSIELNDVRYFFQVGRALYADKVHIWDSKTGVLTDFSTHFSFFIDIGGYSSYSDGLAFFVAPVGSQIPPNSAGGAYSTSPPVQFLPEWAVVGFSASHGLYAERHVLQTWEFSSSLDVQEIGKKNGRQSKLIIGVVVAPIVLIAGLLVAVLVILMRRRARKVLEEEALNQTSMTGVLERGAGPIKFSY</sequence>
<dbReference type="PANTHER" id="PTHR32401">
    <property type="entry name" value="CONCANAVALIN A-LIKE LECTIN FAMILY PROTEIN"/>
    <property type="match status" value="1"/>
</dbReference>
<evidence type="ECO:0000256" key="3">
    <source>
        <dbReference type="SAM" id="Phobius"/>
    </source>
</evidence>
<feature type="signal peptide" evidence="4">
    <location>
        <begin position="1"/>
        <end position="42"/>
    </location>
</feature>
<proteinExistence type="inferred from homology"/>
<evidence type="ECO:0000256" key="2">
    <source>
        <dbReference type="ARBA" id="ARBA00022734"/>
    </source>
</evidence>
<dbReference type="EMBL" id="JBBNAF010000002">
    <property type="protein sequence ID" value="KAK9163453.1"/>
    <property type="molecule type" value="Genomic_DNA"/>
</dbReference>
<keyword evidence="2" id="KW-0430">Lectin</keyword>
<gene>
    <name evidence="6" type="ORF">Syun_004355</name>
</gene>
<keyword evidence="7" id="KW-1185">Reference proteome</keyword>
<keyword evidence="3" id="KW-0472">Membrane</keyword>
<feature type="domain" description="Legume lectin" evidence="5">
    <location>
        <begin position="45"/>
        <end position="137"/>
    </location>
</feature>
<comment type="caution">
    <text evidence="6">The sequence shown here is derived from an EMBL/GenBank/DDBJ whole genome shotgun (WGS) entry which is preliminary data.</text>
</comment>
<accession>A0AAP0L2X1</accession>
<comment type="similarity">
    <text evidence="1">Belongs to the leguminous lectin family.</text>
</comment>
<evidence type="ECO:0000313" key="6">
    <source>
        <dbReference type="EMBL" id="KAK9163453.1"/>
    </source>
</evidence>
<dbReference type="PANTHER" id="PTHR32401:SF47">
    <property type="entry name" value="LEGUME LECTIN DOMAIN-CONTAINING PROTEIN"/>
    <property type="match status" value="1"/>
</dbReference>
<dbReference type="InterPro" id="IPR050258">
    <property type="entry name" value="Leguminous_Lectin"/>
</dbReference>
<dbReference type="Pfam" id="PF00139">
    <property type="entry name" value="Lectin_legB"/>
    <property type="match status" value="1"/>
</dbReference>
<protein>
    <recommendedName>
        <fullName evidence="5">Legume lectin domain-containing protein</fullName>
    </recommendedName>
</protein>
<keyword evidence="3" id="KW-1133">Transmembrane helix</keyword>
<feature type="chain" id="PRO_5042860995" description="Legume lectin domain-containing protein" evidence="4">
    <location>
        <begin position="43"/>
        <end position="251"/>
    </location>
</feature>
<evidence type="ECO:0000256" key="1">
    <source>
        <dbReference type="ARBA" id="ARBA00007606"/>
    </source>
</evidence>
<dbReference type="InterPro" id="IPR001220">
    <property type="entry name" value="Legume_lectin_dom"/>
</dbReference>
<dbReference type="Gene3D" id="2.60.120.200">
    <property type="match status" value="2"/>
</dbReference>
<evidence type="ECO:0000256" key="4">
    <source>
        <dbReference type="SAM" id="SignalP"/>
    </source>
</evidence>
<organism evidence="6 7">
    <name type="scientific">Stephania yunnanensis</name>
    <dbReference type="NCBI Taxonomy" id="152371"/>
    <lineage>
        <taxon>Eukaryota</taxon>
        <taxon>Viridiplantae</taxon>
        <taxon>Streptophyta</taxon>
        <taxon>Embryophyta</taxon>
        <taxon>Tracheophyta</taxon>
        <taxon>Spermatophyta</taxon>
        <taxon>Magnoliopsida</taxon>
        <taxon>Ranunculales</taxon>
        <taxon>Menispermaceae</taxon>
        <taxon>Menispermoideae</taxon>
        <taxon>Cissampelideae</taxon>
        <taxon>Stephania</taxon>
    </lineage>
</organism>
<feature type="transmembrane region" description="Helical" evidence="3">
    <location>
        <begin position="194"/>
        <end position="217"/>
    </location>
</feature>
<evidence type="ECO:0000259" key="5">
    <source>
        <dbReference type="Pfam" id="PF00139"/>
    </source>
</evidence>
<dbReference type="SUPFAM" id="SSF49899">
    <property type="entry name" value="Concanavalin A-like lectins/glucanases"/>
    <property type="match status" value="1"/>
</dbReference>